<dbReference type="Proteomes" id="UP000249057">
    <property type="component" value="Unassembled WGS sequence"/>
</dbReference>
<organism evidence="1 2">
    <name type="scientific">Aspergillus brunneoviolaceus CBS 621.78</name>
    <dbReference type="NCBI Taxonomy" id="1450534"/>
    <lineage>
        <taxon>Eukaryota</taxon>
        <taxon>Fungi</taxon>
        <taxon>Dikarya</taxon>
        <taxon>Ascomycota</taxon>
        <taxon>Pezizomycotina</taxon>
        <taxon>Eurotiomycetes</taxon>
        <taxon>Eurotiomycetidae</taxon>
        <taxon>Eurotiales</taxon>
        <taxon>Aspergillaceae</taxon>
        <taxon>Aspergillus</taxon>
        <taxon>Aspergillus subgen. Circumdati</taxon>
    </lineage>
</organism>
<proteinExistence type="predicted"/>
<keyword evidence="2" id="KW-1185">Reference proteome</keyword>
<evidence type="ECO:0000313" key="1">
    <source>
        <dbReference type="EMBL" id="RAH48247.1"/>
    </source>
</evidence>
<sequence>MLYEWIQNRHLMWKSPNLTVPRRAYGTIYGLPQVPDVDKIPEAGKGLLRDKCKLKEVLASGYTWGPPADALESHCKAKYKLGTVLNKRARAFLGAAETWFFAQQDRSFIGTPLEQWPLPNDLLLRLAKIERN</sequence>
<evidence type="ECO:0000313" key="2">
    <source>
        <dbReference type="Proteomes" id="UP000249057"/>
    </source>
</evidence>
<dbReference type="EMBL" id="KZ825325">
    <property type="protein sequence ID" value="RAH48247.1"/>
    <property type="molecule type" value="Genomic_DNA"/>
</dbReference>
<reference evidence="1" key="1">
    <citation type="submission" date="2018-02" db="EMBL/GenBank/DDBJ databases">
        <title>The genomes of Aspergillus section Nigri reveals drivers in fungal speciation.</title>
        <authorList>
            <consortium name="DOE Joint Genome Institute"/>
            <person name="Vesth T.C."/>
            <person name="Nybo J."/>
            <person name="Theobald S."/>
            <person name="Brandl J."/>
            <person name="Frisvad J.C."/>
            <person name="Nielsen K.F."/>
            <person name="Lyhne E.K."/>
            <person name="Kogle M.E."/>
            <person name="Kuo A."/>
            <person name="Riley R."/>
            <person name="Clum A."/>
            <person name="Nolan M."/>
            <person name="Lipzen A."/>
            <person name="Salamov A."/>
            <person name="Henrissat B."/>
            <person name="Wiebenga A."/>
            <person name="De vries R.P."/>
            <person name="Grigoriev I.V."/>
            <person name="Mortensen U.H."/>
            <person name="Andersen M.R."/>
            <person name="Baker S.E."/>
        </authorList>
    </citation>
    <scope>NUCLEOTIDE SEQUENCE</scope>
    <source>
        <strain evidence="1">CBS 621.78</strain>
    </source>
</reference>
<accession>A0ACD1GGD7</accession>
<name>A0ACD1GGD7_9EURO</name>
<protein>
    <submittedName>
        <fullName evidence="1">Uncharacterized protein</fullName>
    </submittedName>
</protein>
<gene>
    <name evidence="1" type="ORF">BO95DRAFT_429633</name>
</gene>